<dbReference type="EnsemblMetazoa" id="ENSAATROPT005186">
    <property type="protein sequence ID" value="ENSAATROPP004856"/>
    <property type="gene ID" value="ENSAATROPG004151"/>
</dbReference>
<protein>
    <submittedName>
        <fullName evidence="1">Uncharacterized protein</fullName>
    </submittedName>
</protein>
<sequence>MAGWDTSCQQPAISPPPRAYSIEMAGWAAWIPGTHT</sequence>
<proteinExistence type="predicted"/>
<keyword evidence="2" id="KW-1185">Reference proteome</keyword>
<evidence type="ECO:0000313" key="1">
    <source>
        <dbReference type="EnsemblMetazoa" id="ENSAATROPP004856"/>
    </source>
</evidence>
<evidence type="ECO:0000313" key="2">
    <source>
        <dbReference type="Proteomes" id="UP000075880"/>
    </source>
</evidence>
<dbReference type="Proteomes" id="UP000075880">
    <property type="component" value="Unassembled WGS sequence"/>
</dbReference>
<name>A0AAG5D141_ANOAO</name>
<dbReference type="AlphaFoldDB" id="A0AAG5D141"/>
<reference evidence="1" key="1">
    <citation type="submission" date="2024-04" db="UniProtKB">
        <authorList>
            <consortium name="EnsemblMetazoa"/>
        </authorList>
    </citation>
    <scope>IDENTIFICATION</scope>
    <source>
        <strain evidence="1">EBRO</strain>
    </source>
</reference>
<accession>A0AAG5D141</accession>
<organism evidence="1 2">
    <name type="scientific">Anopheles atroparvus</name>
    <name type="common">European mosquito</name>
    <dbReference type="NCBI Taxonomy" id="41427"/>
    <lineage>
        <taxon>Eukaryota</taxon>
        <taxon>Metazoa</taxon>
        <taxon>Ecdysozoa</taxon>
        <taxon>Arthropoda</taxon>
        <taxon>Hexapoda</taxon>
        <taxon>Insecta</taxon>
        <taxon>Pterygota</taxon>
        <taxon>Neoptera</taxon>
        <taxon>Endopterygota</taxon>
        <taxon>Diptera</taxon>
        <taxon>Nematocera</taxon>
        <taxon>Culicoidea</taxon>
        <taxon>Culicidae</taxon>
        <taxon>Anophelinae</taxon>
        <taxon>Anopheles</taxon>
    </lineage>
</organism>